<dbReference type="Gramene" id="KQK88046">
    <property type="protein sequence ID" value="KQK88046"/>
    <property type="gene ID" value="SETIT_036530mg"/>
</dbReference>
<dbReference type="SMART" id="SM00128">
    <property type="entry name" value="IPPc"/>
    <property type="match status" value="1"/>
</dbReference>
<name>K4ADN6_SETIT</name>
<dbReference type="GO" id="GO:0046856">
    <property type="term" value="P:phosphatidylinositol dephosphorylation"/>
    <property type="evidence" value="ECO:0007669"/>
    <property type="project" value="InterPro"/>
</dbReference>
<dbReference type="Gene3D" id="3.60.10.10">
    <property type="entry name" value="Endonuclease/exonuclease/phosphatase"/>
    <property type="match status" value="2"/>
</dbReference>
<dbReference type="AlphaFoldDB" id="K4ADN6"/>
<dbReference type="Pfam" id="PF22669">
    <property type="entry name" value="Exo_endo_phos2"/>
    <property type="match status" value="2"/>
</dbReference>
<dbReference type="GO" id="GO:0016791">
    <property type="term" value="F:phosphatase activity"/>
    <property type="evidence" value="ECO:0007669"/>
    <property type="project" value="InterPro"/>
</dbReference>
<dbReference type="ExpressionAtlas" id="K4ADN6">
    <property type="expression patterns" value="baseline"/>
</dbReference>
<dbReference type="EnsemblPlants" id="KQK88046">
    <property type="protein sequence ID" value="KQK88046"/>
    <property type="gene ID" value="SETIT_036530mg"/>
</dbReference>
<evidence type="ECO:0000313" key="3">
    <source>
        <dbReference type="EnsemblPlants" id="KQK88046"/>
    </source>
</evidence>
<comment type="similarity">
    <text evidence="1">Belongs to the inositol polyphosphate 5-phosphatase family.</text>
</comment>
<feature type="domain" description="Inositol polyphosphate-related phosphatase" evidence="2">
    <location>
        <begin position="48"/>
        <end position="273"/>
    </location>
</feature>
<evidence type="ECO:0000259" key="2">
    <source>
        <dbReference type="SMART" id="SM00128"/>
    </source>
</evidence>
<accession>K4ADN6</accession>
<sequence length="274" mass="30390">MGNCSSLTLPTWRSQLQNNSLVSTDEDGTHDGIKTIPIQKGCEFTTNSVLCVCIITWNMNGKMSVEDITKLVRSNRKFDLLVVGLQEAPKCDVSQVLQETMADTHILLGQKSMQSLQMLLFGSKSSEKYIGEMKVDKHAVGGFGGMIGRKKGAVAMYINFSGIRMVFVVCHLADITVWLGDLNYRLEGISSIPARKMIEENRQSKLRGKDQLLQEAEKGEVFNGYYEGTLSFKPTYKYDVGSSIYDTSHKELRSQACESASLPQCAARMISLSS</sequence>
<dbReference type="InterPro" id="IPR046985">
    <property type="entry name" value="IP5"/>
</dbReference>
<protein>
    <recommendedName>
        <fullName evidence="2">Inositol polyphosphate-related phosphatase domain-containing protein</fullName>
    </recommendedName>
</protein>
<dbReference type="InterPro" id="IPR000300">
    <property type="entry name" value="IPPc"/>
</dbReference>
<evidence type="ECO:0000313" key="4">
    <source>
        <dbReference type="Proteomes" id="UP000004995"/>
    </source>
</evidence>
<reference evidence="4" key="1">
    <citation type="journal article" date="2012" name="Nat. Biotechnol.">
        <title>Reference genome sequence of the model plant Setaria.</title>
        <authorList>
            <person name="Bennetzen J.L."/>
            <person name="Schmutz J."/>
            <person name="Wang H."/>
            <person name="Percifield R."/>
            <person name="Hawkins J."/>
            <person name="Pontaroli A.C."/>
            <person name="Estep M."/>
            <person name="Feng L."/>
            <person name="Vaughn J.N."/>
            <person name="Grimwood J."/>
            <person name="Jenkins J."/>
            <person name="Barry K."/>
            <person name="Lindquist E."/>
            <person name="Hellsten U."/>
            <person name="Deshpande S."/>
            <person name="Wang X."/>
            <person name="Wu X."/>
            <person name="Mitros T."/>
            <person name="Triplett J."/>
            <person name="Yang X."/>
            <person name="Ye C.Y."/>
            <person name="Mauro-Herrera M."/>
            <person name="Wang L."/>
            <person name="Li P."/>
            <person name="Sharma M."/>
            <person name="Sharma R."/>
            <person name="Ronald P.C."/>
            <person name="Panaud O."/>
            <person name="Kellogg E.A."/>
            <person name="Brutnell T.P."/>
            <person name="Doust A.N."/>
            <person name="Tuskan G.A."/>
            <person name="Rokhsar D."/>
            <person name="Devos K.M."/>
        </authorList>
    </citation>
    <scope>NUCLEOTIDE SEQUENCE [LARGE SCALE GENOMIC DNA]</scope>
    <source>
        <strain evidence="4">cv. Yugu1</strain>
    </source>
</reference>
<reference evidence="3" key="2">
    <citation type="submission" date="2018-08" db="UniProtKB">
        <authorList>
            <consortium name="EnsemblPlants"/>
        </authorList>
    </citation>
    <scope>IDENTIFICATION</scope>
    <source>
        <strain evidence="3">Yugu1</strain>
    </source>
</reference>
<gene>
    <name evidence="3" type="primary">LOC101777015</name>
</gene>
<dbReference type="Proteomes" id="UP000004995">
    <property type="component" value="Unassembled WGS sequence"/>
</dbReference>
<dbReference type="PANTHER" id="PTHR11200">
    <property type="entry name" value="INOSITOL 5-PHOSPHATASE"/>
    <property type="match status" value="1"/>
</dbReference>
<dbReference type="PANTHER" id="PTHR11200:SF275">
    <property type="entry name" value="LD06095P"/>
    <property type="match status" value="1"/>
</dbReference>
<dbReference type="EMBL" id="AGNK02005479">
    <property type="status" value="NOT_ANNOTATED_CDS"/>
    <property type="molecule type" value="Genomic_DNA"/>
</dbReference>
<keyword evidence="4" id="KW-1185">Reference proteome</keyword>
<evidence type="ECO:0000256" key="1">
    <source>
        <dbReference type="ARBA" id="ARBA00010768"/>
    </source>
</evidence>
<dbReference type="SUPFAM" id="SSF56219">
    <property type="entry name" value="DNase I-like"/>
    <property type="match status" value="1"/>
</dbReference>
<dbReference type="InterPro" id="IPR036691">
    <property type="entry name" value="Endo/exonu/phosph_ase_sf"/>
</dbReference>
<proteinExistence type="inferred from homology"/>
<organism evidence="3 4">
    <name type="scientific">Setaria italica</name>
    <name type="common">Foxtail millet</name>
    <name type="synonym">Panicum italicum</name>
    <dbReference type="NCBI Taxonomy" id="4555"/>
    <lineage>
        <taxon>Eukaryota</taxon>
        <taxon>Viridiplantae</taxon>
        <taxon>Streptophyta</taxon>
        <taxon>Embryophyta</taxon>
        <taxon>Tracheophyta</taxon>
        <taxon>Spermatophyta</taxon>
        <taxon>Magnoliopsida</taxon>
        <taxon>Liliopsida</taxon>
        <taxon>Poales</taxon>
        <taxon>Poaceae</taxon>
        <taxon>PACMAD clade</taxon>
        <taxon>Panicoideae</taxon>
        <taxon>Panicodae</taxon>
        <taxon>Paniceae</taxon>
        <taxon>Cenchrinae</taxon>
        <taxon>Setaria</taxon>
    </lineage>
</organism>